<dbReference type="AlphaFoldDB" id="A0AAE0MZ19"/>
<organism evidence="2 4">
    <name type="scientific">Lasiosphaeria ovina</name>
    <dbReference type="NCBI Taxonomy" id="92902"/>
    <lineage>
        <taxon>Eukaryota</taxon>
        <taxon>Fungi</taxon>
        <taxon>Dikarya</taxon>
        <taxon>Ascomycota</taxon>
        <taxon>Pezizomycotina</taxon>
        <taxon>Sordariomycetes</taxon>
        <taxon>Sordariomycetidae</taxon>
        <taxon>Sordariales</taxon>
        <taxon>Lasiosphaeriaceae</taxon>
        <taxon>Lasiosphaeria</taxon>
    </lineage>
</organism>
<name>A0AAE0MZ19_9PEZI</name>
<evidence type="ECO:0000259" key="1">
    <source>
        <dbReference type="Pfam" id="PF06985"/>
    </source>
</evidence>
<dbReference type="EMBL" id="JAULSN010000010">
    <property type="protein sequence ID" value="KAK3362197.1"/>
    <property type="molecule type" value="Genomic_DNA"/>
</dbReference>
<dbReference type="Pfam" id="PF06985">
    <property type="entry name" value="HET"/>
    <property type="match status" value="1"/>
</dbReference>
<evidence type="ECO:0000313" key="4">
    <source>
        <dbReference type="Proteomes" id="UP001287356"/>
    </source>
</evidence>
<sequence length="506" mass="56680">MFVKGHGRNSIAMARRWFDKCEFGHHDCRRETSTSFSPTRLVKISGGRQRLVLSKSLNRPVQSATLSHCWGNIAIHRLLQDNISTFLQDIPADSLCRTFLDAIVIARPLGLHYLWIDSLCIVQDDPADWRRESAAMCDVYTHASLNIAATSARDGSEGCFMNKDNNYLAAHCIAIGQERFMCANSSLYAHNVLDTPLGSRAWVVQERLLAARTIHFGKNQLFWTCQDRIACEAYPERLPGGLVREVDHPSLETEASWREVVAQYSGCELTQSSDKLVAISGLAKRVAQYRPEDQYVAGLWFESLHVDLCWKVGRPEPLPPPPGPYQAPSWSWAALNQRVIFPAEPSSNWAPLMTALQVQTDRVGDDLYGALENAALWVKSGFFLKTRIPKRSQDAKAQRFGESSVSMVIAWDYVSDGTSEFYFCPVLQDVTRSQTQGFVLVATLGEAGEYRRVGHFKEVVEGWPYERLDIVDARVGECLECEPQPGDYVDGFEKGGVDLPGVIKLV</sequence>
<comment type="caution">
    <text evidence="2">The sequence shown here is derived from an EMBL/GenBank/DDBJ whole genome shotgun (WGS) entry which is preliminary data.</text>
</comment>
<keyword evidence="4" id="KW-1185">Reference proteome</keyword>
<evidence type="ECO:0000313" key="2">
    <source>
        <dbReference type="EMBL" id="KAK3362197.1"/>
    </source>
</evidence>
<dbReference type="EMBL" id="JAULSN010000009">
    <property type="protein sequence ID" value="KAK3365369.1"/>
    <property type="molecule type" value="Genomic_DNA"/>
</dbReference>
<dbReference type="PANTHER" id="PTHR33112">
    <property type="entry name" value="DOMAIN PROTEIN, PUTATIVE-RELATED"/>
    <property type="match status" value="1"/>
</dbReference>
<evidence type="ECO:0000313" key="3">
    <source>
        <dbReference type="EMBL" id="KAK3365369.1"/>
    </source>
</evidence>
<reference evidence="2" key="1">
    <citation type="journal article" date="2023" name="Mol. Phylogenet. Evol.">
        <title>Genome-scale phylogeny and comparative genomics of the fungal order Sordariales.</title>
        <authorList>
            <person name="Hensen N."/>
            <person name="Bonometti L."/>
            <person name="Westerberg I."/>
            <person name="Brannstrom I.O."/>
            <person name="Guillou S."/>
            <person name="Cros-Aarteil S."/>
            <person name="Calhoun S."/>
            <person name="Haridas S."/>
            <person name="Kuo A."/>
            <person name="Mondo S."/>
            <person name="Pangilinan J."/>
            <person name="Riley R."/>
            <person name="LaButti K."/>
            <person name="Andreopoulos B."/>
            <person name="Lipzen A."/>
            <person name="Chen C."/>
            <person name="Yan M."/>
            <person name="Daum C."/>
            <person name="Ng V."/>
            <person name="Clum A."/>
            <person name="Steindorff A."/>
            <person name="Ohm R.A."/>
            <person name="Martin F."/>
            <person name="Silar P."/>
            <person name="Natvig D.O."/>
            <person name="Lalanne C."/>
            <person name="Gautier V."/>
            <person name="Ament-Velasquez S.L."/>
            <person name="Kruys A."/>
            <person name="Hutchinson M.I."/>
            <person name="Powell A.J."/>
            <person name="Barry K."/>
            <person name="Miller A.N."/>
            <person name="Grigoriev I.V."/>
            <person name="Debuchy R."/>
            <person name="Gladieux P."/>
            <person name="Hiltunen Thoren M."/>
            <person name="Johannesson H."/>
        </authorList>
    </citation>
    <scope>NUCLEOTIDE SEQUENCE</scope>
    <source>
        <strain evidence="2">CBS 958.72</strain>
    </source>
</reference>
<proteinExistence type="predicted"/>
<feature type="domain" description="Heterokaryon incompatibility" evidence="1">
    <location>
        <begin position="65"/>
        <end position="206"/>
    </location>
</feature>
<dbReference type="PANTHER" id="PTHR33112:SF8">
    <property type="entry name" value="HETEROKARYON INCOMPATIBILITY DOMAIN-CONTAINING PROTEIN"/>
    <property type="match status" value="1"/>
</dbReference>
<accession>A0AAE0MZ19</accession>
<reference evidence="2" key="2">
    <citation type="submission" date="2023-06" db="EMBL/GenBank/DDBJ databases">
        <authorList>
            <consortium name="Lawrence Berkeley National Laboratory"/>
            <person name="Haridas S."/>
            <person name="Hensen N."/>
            <person name="Bonometti L."/>
            <person name="Westerberg I."/>
            <person name="Brannstrom I.O."/>
            <person name="Guillou S."/>
            <person name="Cros-Aarteil S."/>
            <person name="Calhoun S."/>
            <person name="Kuo A."/>
            <person name="Mondo S."/>
            <person name="Pangilinan J."/>
            <person name="Riley R."/>
            <person name="Labutti K."/>
            <person name="Andreopoulos B."/>
            <person name="Lipzen A."/>
            <person name="Chen C."/>
            <person name="Yanf M."/>
            <person name="Daum C."/>
            <person name="Ng V."/>
            <person name="Clum A."/>
            <person name="Steindorff A."/>
            <person name="Ohm R."/>
            <person name="Martin F."/>
            <person name="Silar P."/>
            <person name="Natvig D."/>
            <person name="Lalanne C."/>
            <person name="Gautier V."/>
            <person name="Ament-Velasquez S.L."/>
            <person name="Kruys A."/>
            <person name="Hutchinson M.I."/>
            <person name="Powell A.J."/>
            <person name="Barry K."/>
            <person name="Miller A.N."/>
            <person name="Grigoriev I.V."/>
            <person name="Debuchy R."/>
            <person name="Gladieux P."/>
            <person name="Thoren M.H."/>
            <person name="Johannesson H."/>
        </authorList>
    </citation>
    <scope>NUCLEOTIDE SEQUENCE</scope>
    <source>
        <strain evidence="2">CBS 958.72</strain>
    </source>
</reference>
<dbReference type="Proteomes" id="UP001287356">
    <property type="component" value="Unassembled WGS sequence"/>
</dbReference>
<gene>
    <name evidence="2" type="ORF">B0T24DRAFT_584952</name>
    <name evidence="3" type="ORF">B0T24DRAFT_640004</name>
</gene>
<dbReference type="InterPro" id="IPR010730">
    <property type="entry name" value="HET"/>
</dbReference>
<protein>
    <submittedName>
        <fullName evidence="2">Heterokaryon incompatibility protein-domain-containing protein</fullName>
    </submittedName>
</protein>